<dbReference type="InParanoid" id="T1FDY1"/>
<reference evidence="1 3" key="2">
    <citation type="journal article" date="2013" name="Nature">
        <title>Insights into bilaterian evolution from three spiralian genomes.</title>
        <authorList>
            <person name="Simakov O."/>
            <person name="Marletaz F."/>
            <person name="Cho S.J."/>
            <person name="Edsinger-Gonzales E."/>
            <person name="Havlak P."/>
            <person name="Hellsten U."/>
            <person name="Kuo D.H."/>
            <person name="Larsson T."/>
            <person name="Lv J."/>
            <person name="Arendt D."/>
            <person name="Savage R."/>
            <person name="Osoegawa K."/>
            <person name="de Jong P."/>
            <person name="Grimwood J."/>
            <person name="Chapman J.A."/>
            <person name="Shapiro H."/>
            <person name="Aerts A."/>
            <person name="Otillar R.P."/>
            <person name="Terry A.Y."/>
            <person name="Boore J.L."/>
            <person name="Grigoriev I.V."/>
            <person name="Lindberg D.R."/>
            <person name="Seaver E.C."/>
            <person name="Weisblat D.A."/>
            <person name="Putnam N.H."/>
            <person name="Rokhsar D.S."/>
        </authorList>
    </citation>
    <scope>NUCLEOTIDE SEQUENCE</scope>
</reference>
<reference evidence="2" key="3">
    <citation type="submission" date="2015-06" db="UniProtKB">
        <authorList>
            <consortium name="EnsemblMetazoa"/>
        </authorList>
    </citation>
    <scope>IDENTIFICATION</scope>
</reference>
<gene>
    <name evidence="2" type="primary">20207030</name>
    <name evidence="1" type="ORF">HELRODRAFT_178951</name>
</gene>
<dbReference type="HOGENOM" id="CLU_2075704_0_0_1"/>
<dbReference type="RefSeq" id="XP_009026072.1">
    <property type="nucleotide sequence ID" value="XM_009027824.1"/>
</dbReference>
<protein>
    <submittedName>
        <fullName evidence="1 2">Uncharacterized protein</fullName>
    </submittedName>
</protein>
<dbReference type="GeneID" id="20207030"/>
<evidence type="ECO:0000313" key="2">
    <source>
        <dbReference type="EnsemblMetazoa" id="HelroP178951"/>
    </source>
</evidence>
<accession>T1FDY1</accession>
<dbReference type="CTD" id="20207030"/>
<dbReference type="KEGG" id="hro:HELRODRAFT_178951"/>
<dbReference type="AlphaFoldDB" id="T1FDY1"/>
<dbReference type="EMBL" id="AMQM01006657">
    <property type="status" value="NOT_ANNOTATED_CDS"/>
    <property type="molecule type" value="Genomic_DNA"/>
</dbReference>
<reference evidence="3" key="1">
    <citation type="submission" date="2012-12" db="EMBL/GenBank/DDBJ databases">
        <authorList>
            <person name="Hellsten U."/>
            <person name="Grimwood J."/>
            <person name="Chapman J.A."/>
            <person name="Shapiro H."/>
            <person name="Aerts A."/>
            <person name="Otillar R.P."/>
            <person name="Terry A.Y."/>
            <person name="Boore J.L."/>
            <person name="Simakov O."/>
            <person name="Marletaz F."/>
            <person name="Cho S.-J."/>
            <person name="Edsinger-Gonzales E."/>
            <person name="Havlak P."/>
            <person name="Kuo D.-H."/>
            <person name="Larsson T."/>
            <person name="Lv J."/>
            <person name="Arendt D."/>
            <person name="Savage R."/>
            <person name="Osoegawa K."/>
            <person name="de Jong P."/>
            <person name="Lindberg D.R."/>
            <person name="Seaver E.C."/>
            <person name="Weisblat D.A."/>
            <person name="Putnam N.H."/>
            <person name="Grigoriev I.V."/>
            <person name="Rokhsar D.S."/>
        </authorList>
    </citation>
    <scope>NUCLEOTIDE SEQUENCE</scope>
</reference>
<proteinExistence type="predicted"/>
<keyword evidence="3" id="KW-1185">Reference proteome</keyword>
<evidence type="ECO:0000313" key="1">
    <source>
        <dbReference type="EMBL" id="ESN95770.1"/>
    </source>
</evidence>
<name>T1FDY1_HELRO</name>
<dbReference type="EnsemblMetazoa" id="HelroT178951">
    <property type="protein sequence ID" value="HelroP178951"/>
    <property type="gene ID" value="HelroG178951"/>
</dbReference>
<dbReference type="Proteomes" id="UP000015101">
    <property type="component" value="Unassembled WGS sequence"/>
</dbReference>
<evidence type="ECO:0000313" key="3">
    <source>
        <dbReference type="Proteomes" id="UP000015101"/>
    </source>
</evidence>
<organism evidence="2 3">
    <name type="scientific">Helobdella robusta</name>
    <name type="common">Californian leech</name>
    <dbReference type="NCBI Taxonomy" id="6412"/>
    <lineage>
        <taxon>Eukaryota</taxon>
        <taxon>Metazoa</taxon>
        <taxon>Spiralia</taxon>
        <taxon>Lophotrochozoa</taxon>
        <taxon>Annelida</taxon>
        <taxon>Clitellata</taxon>
        <taxon>Hirudinea</taxon>
        <taxon>Rhynchobdellida</taxon>
        <taxon>Glossiphoniidae</taxon>
        <taxon>Helobdella</taxon>
    </lineage>
</organism>
<dbReference type="EMBL" id="KB097502">
    <property type="protein sequence ID" value="ESN95770.1"/>
    <property type="molecule type" value="Genomic_DNA"/>
</dbReference>
<sequence length="118" mass="13392">MIQMISYLKHLAYVDGIVDTKIGEAGIADSYKHSLIRSYEVSAGEWCSSYEAELTTVMEIEESLNKAEHTNLNHFCTGHHMGLKSYTHRIGFSDRAVCGLCETQVEDMDKISKENWEN</sequence>